<dbReference type="PANTHER" id="PTHR16469:SF26">
    <property type="entry name" value="PHOSPHOGLYCERATE MUTASE FAMILY PROTEIN"/>
    <property type="match status" value="1"/>
</dbReference>
<feature type="compositionally biased region" description="Basic and acidic residues" evidence="1">
    <location>
        <begin position="33"/>
        <end position="42"/>
    </location>
</feature>
<dbReference type="Proteomes" id="UP000036681">
    <property type="component" value="Unplaced"/>
</dbReference>
<name>A0A0M3HEW5_ASCLU</name>
<evidence type="ECO:0000313" key="2">
    <source>
        <dbReference type="Proteomes" id="UP000036681"/>
    </source>
</evidence>
<sequence>MKRSIPLSPEERHRVQGLVSAVSNGRSSSARKSSKEDERSEKASYVQGSEQEVRSFERKGASSQKEPWRHEKKADSSEDRSQRSSKAAVSTCQNNTHTAVTTHLIPIPVVTRSFWCQAVRDPEDLSRLVLVMRADGNLPTRVHWHKDAQLEEDSPLTTLGRHSAVLLARALYKREIRPALIVSSPALRAIQTADAIAKFLHTTFAVEEGLCEPGCWYTQCGKFALPRFLKTNEMRSCNFSINLNYTPVMPSCLDKVETERDEAQGYDRIEDLLLDLCARPRAGPLLVVGHAVTVHTAALICDAFSSVLNSTFALKEEEGSEERRKQVQRCLPPVELGARYPYACVLAMALNEDIGQYEYIPSLLPPLSFGDNYSNRIVLTI</sequence>
<dbReference type="WBParaSite" id="ALUE_0000005201-mRNA-1">
    <property type="protein sequence ID" value="ALUE_0000005201-mRNA-1"/>
    <property type="gene ID" value="ALUE_0000005201"/>
</dbReference>
<dbReference type="CDD" id="cd07067">
    <property type="entry name" value="HP_PGM_like"/>
    <property type="match status" value="1"/>
</dbReference>
<feature type="compositionally biased region" description="Polar residues" evidence="1">
    <location>
        <begin position="84"/>
        <end position="94"/>
    </location>
</feature>
<dbReference type="InterPro" id="IPR013078">
    <property type="entry name" value="His_Pase_superF_clade-1"/>
</dbReference>
<evidence type="ECO:0000313" key="3">
    <source>
        <dbReference type="WBParaSite" id="ALUE_0000005201-mRNA-1"/>
    </source>
</evidence>
<evidence type="ECO:0000256" key="1">
    <source>
        <dbReference type="SAM" id="MobiDB-lite"/>
    </source>
</evidence>
<organism evidence="2 3">
    <name type="scientific">Ascaris lumbricoides</name>
    <name type="common">Giant roundworm</name>
    <dbReference type="NCBI Taxonomy" id="6252"/>
    <lineage>
        <taxon>Eukaryota</taxon>
        <taxon>Metazoa</taxon>
        <taxon>Ecdysozoa</taxon>
        <taxon>Nematoda</taxon>
        <taxon>Chromadorea</taxon>
        <taxon>Rhabditida</taxon>
        <taxon>Spirurina</taxon>
        <taxon>Ascaridomorpha</taxon>
        <taxon>Ascaridoidea</taxon>
        <taxon>Ascarididae</taxon>
        <taxon>Ascaris</taxon>
    </lineage>
</organism>
<protein>
    <submittedName>
        <fullName evidence="3">Protein UBASH3A-like protein</fullName>
    </submittedName>
</protein>
<keyword evidence="2" id="KW-1185">Reference proteome</keyword>
<dbReference type="InterPro" id="IPR029033">
    <property type="entry name" value="His_PPase_superfam"/>
</dbReference>
<dbReference type="GO" id="GO:0016791">
    <property type="term" value="F:phosphatase activity"/>
    <property type="evidence" value="ECO:0007669"/>
    <property type="project" value="UniProtKB-ARBA"/>
</dbReference>
<dbReference type="PANTHER" id="PTHR16469">
    <property type="entry name" value="UBIQUITIN-ASSOCIATED AND SH3 DOMAIN-CONTAINING BA-RELATED"/>
    <property type="match status" value="1"/>
</dbReference>
<reference evidence="3" key="1">
    <citation type="submission" date="2017-02" db="UniProtKB">
        <authorList>
            <consortium name="WormBaseParasite"/>
        </authorList>
    </citation>
    <scope>IDENTIFICATION</scope>
</reference>
<dbReference type="AlphaFoldDB" id="A0A0M3HEW5"/>
<dbReference type="SUPFAM" id="SSF53254">
    <property type="entry name" value="Phosphoglycerate mutase-like"/>
    <property type="match status" value="1"/>
</dbReference>
<accession>A0A0M3HEW5</accession>
<proteinExistence type="predicted"/>
<dbReference type="Pfam" id="PF00300">
    <property type="entry name" value="His_Phos_1"/>
    <property type="match status" value="1"/>
</dbReference>
<dbReference type="Gene3D" id="3.40.50.1240">
    <property type="entry name" value="Phosphoglycerate mutase-like"/>
    <property type="match status" value="1"/>
</dbReference>
<feature type="compositionally biased region" description="Basic and acidic residues" evidence="1">
    <location>
        <begin position="51"/>
        <end position="82"/>
    </location>
</feature>
<dbReference type="InterPro" id="IPR051710">
    <property type="entry name" value="Phosphatase_SH3-domain"/>
</dbReference>
<feature type="region of interest" description="Disordered" evidence="1">
    <location>
        <begin position="1"/>
        <end position="94"/>
    </location>
</feature>